<dbReference type="RefSeq" id="WP_145768103.1">
    <property type="nucleotide sequence ID" value="NZ_VIWW01000002.1"/>
</dbReference>
<dbReference type="AlphaFoldDB" id="A0A561TZ34"/>
<sequence length="346" mass="37169">MASNGIDQRAIEKHVKALNKAYERAAKKYPITVPVTGRGFTLSSAGTGAGIEQDPQLVRLLTWLGEQPQSQLAALNAYAEHSGVPLDDVKILALELERDGLADSMKTFGSDNPYRVTDDGRVELRRLAQLRSAPAARHRYATDAFLRWLYDTAHDRRPTHPAGFLATTESHFAGGELSETELDYALARLTSSGLVDDADTEPKTVAITIDGIDCVLSGVSVSDYLNRTRPGDYYSITGTNVVAGSQGKVEQHNHNNAFDPSALREFAALVQQLAPTYGIEPEQQDALIHDAEVLAEEASSNNAQPGRIRAAFDTVMGGLTQIGAASAGLTTTIQQGQQAFSTVFGG</sequence>
<proteinExistence type="predicted"/>
<dbReference type="EMBL" id="VIWW01000002">
    <property type="protein sequence ID" value="TWF92352.1"/>
    <property type="molecule type" value="Genomic_DNA"/>
</dbReference>
<evidence type="ECO:0000313" key="1">
    <source>
        <dbReference type="EMBL" id="TWF92352.1"/>
    </source>
</evidence>
<gene>
    <name evidence="1" type="ORF">FHX80_12672</name>
</gene>
<reference evidence="1 2" key="1">
    <citation type="submission" date="2019-06" db="EMBL/GenBank/DDBJ databases">
        <title>Sequencing the genomes of 1000 actinobacteria strains.</title>
        <authorList>
            <person name="Klenk H.-P."/>
        </authorList>
    </citation>
    <scope>NUCLEOTIDE SEQUENCE [LARGE SCALE GENOMIC DNA]</scope>
    <source>
        <strain evidence="1 2">DSM 42059</strain>
    </source>
</reference>
<accession>A0A561TZ34</accession>
<dbReference type="Proteomes" id="UP000318186">
    <property type="component" value="Unassembled WGS sequence"/>
</dbReference>
<protein>
    <submittedName>
        <fullName evidence="1">Uncharacterized protein</fullName>
    </submittedName>
</protein>
<evidence type="ECO:0000313" key="2">
    <source>
        <dbReference type="Proteomes" id="UP000318186"/>
    </source>
</evidence>
<organism evidence="1 2">
    <name type="scientific">Streptomyces brevispora</name>
    <dbReference type="NCBI Taxonomy" id="887462"/>
    <lineage>
        <taxon>Bacteria</taxon>
        <taxon>Bacillati</taxon>
        <taxon>Actinomycetota</taxon>
        <taxon>Actinomycetes</taxon>
        <taxon>Kitasatosporales</taxon>
        <taxon>Streptomycetaceae</taxon>
        <taxon>Streptomyces</taxon>
    </lineage>
</organism>
<dbReference type="OrthoDB" id="3987487at2"/>
<name>A0A561TZ34_9ACTN</name>
<comment type="caution">
    <text evidence="1">The sequence shown here is derived from an EMBL/GenBank/DDBJ whole genome shotgun (WGS) entry which is preliminary data.</text>
</comment>